<organism evidence="1 2">
    <name type="scientific">Melia azedarach</name>
    <name type="common">Chinaberry tree</name>
    <dbReference type="NCBI Taxonomy" id="155640"/>
    <lineage>
        <taxon>Eukaryota</taxon>
        <taxon>Viridiplantae</taxon>
        <taxon>Streptophyta</taxon>
        <taxon>Embryophyta</taxon>
        <taxon>Tracheophyta</taxon>
        <taxon>Spermatophyta</taxon>
        <taxon>Magnoliopsida</taxon>
        <taxon>eudicotyledons</taxon>
        <taxon>Gunneridae</taxon>
        <taxon>Pentapetalae</taxon>
        <taxon>rosids</taxon>
        <taxon>malvids</taxon>
        <taxon>Sapindales</taxon>
        <taxon>Meliaceae</taxon>
        <taxon>Melia</taxon>
    </lineage>
</organism>
<dbReference type="EMBL" id="CM051402">
    <property type="protein sequence ID" value="KAJ4711646.1"/>
    <property type="molecule type" value="Genomic_DNA"/>
</dbReference>
<comment type="caution">
    <text evidence="1">The sequence shown here is derived from an EMBL/GenBank/DDBJ whole genome shotgun (WGS) entry which is preliminary data.</text>
</comment>
<keyword evidence="1" id="KW-0012">Acyltransferase</keyword>
<gene>
    <name evidence="1" type="ORF">OWV82_017630</name>
</gene>
<evidence type="ECO:0000313" key="1">
    <source>
        <dbReference type="EMBL" id="KAJ4711646.1"/>
    </source>
</evidence>
<reference evidence="1 2" key="1">
    <citation type="journal article" date="2023" name="Science">
        <title>Complex scaffold remodeling in plant triterpene biosynthesis.</title>
        <authorList>
            <person name="De La Pena R."/>
            <person name="Hodgson H."/>
            <person name="Liu J.C."/>
            <person name="Stephenson M.J."/>
            <person name="Martin A.C."/>
            <person name="Owen C."/>
            <person name="Harkess A."/>
            <person name="Leebens-Mack J."/>
            <person name="Jimenez L.E."/>
            <person name="Osbourn A."/>
            <person name="Sattely E.S."/>
        </authorList>
    </citation>
    <scope>NUCLEOTIDE SEQUENCE [LARGE SCALE GENOMIC DNA]</scope>
    <source>
        <strain evidence="2">cv. JPN11</strain>
        <tissue evidence="1">Leaf</tissue>
    </source>
</reference>
<keyword evidence="1" id="KW-0808">Transferase</keyword>
<name>A0ACC1XKH0_MELAZ</name>
<accession>A0ACC1XKH0</accession>
<sequence>MAKPSIFKILEQSKISPPPNSAPSTSVIPLTFFDFPWLFFPPSKPLFFYEYHHSTSHFLSATLPRIKLSLSLTLQHFFPFAGNLVLPSESDDKAKIIYTSDDSVSFSVAESNGDFSHLTGNHPRSVTEFHSLVPELASVHQEVNLPLLALQVTVFPEVGLCLGLAYHHVVADGRTFNNFIKTWASFCRESSFSMNTLPSYDRTVIIDRNGIEDILLNEWCKRKSSSIKIITGKEIAIDLSDLAQATFMVRSNQIEIIKTWITDQCKKKNEPQPADLSSYVITCSLAWVCLVKAKTLEYARNEKILGEDPIFFGFNAGGIARLDYRLPTAYFGNCIGFGRPATTMGELLSEDGIIVAAKAIRNTIKKLDKSLLGEADKWISDWEELLGSDLNVIASGSPKLDLYSTDFGWGRPKKIEEISIVKMNAISLTEARDFEDGIEVGLALPKLQMDAFTFFFNQFLNILQ</sequence>
<keyword evidence="2" id="KW-1185">Reference proteome</keyword>
<proteinExistence type="predicted"/>
<protein>
    <submittedName>
        <fullName evidence="1">Anthocyanin 5-aromatic acyltransferase</fullName>
    </submittedName>
</protein>
<dbReference type="Proteomes" id="UP001164539">
    <property type="component" value="Chromosome 9"/>
</dbReference>
<evidence type="ECO:0000313" key="2">
    <source>
        <dbReference type="Proteomes" id="UP001164539"/>
    </source>
</evidence>